<sequence length="288" mass="32360">MSAAWEFFGWILAKAPLRAGSLCRLLFFLVPMVLFAQHPAEKTVYFYSSETNINNFSLLKSEFDAFFLSHGGFRFQPFREKGQFELQVHAQPSGVFLVSSWHFRDLAESLDLEPVLVGSFRGQNTYKKILITRKGVTEFPPKKRLTIASSGSEEYAHVLLAQMAGDRLSPKDYRLLTVPKDIDALMSVGFGMADAALATERSLEKLADLNPTLYRGTVKQAESEQVMLPIVVVKTGMDGEARAVIQSFESMSDKAEGRRKLKLLGLDDWTALSDDQRRQLLQKKRGAL</sequence>
<dbReference type="RefSeq" id="WP_207857222.1">
    <property type="nucleotide sequence ID" value="NZ_JAFREP010000003.1"/>
</dbReference>
<reference evidence="1" key="1">
    <citation type="submission" date="2021-03" db="EMBL/GenBank/DDBJ databases">
        <authorList>
            <person name="Wang G."/>
        </authorList>
    </citation>
    <scope>NUCLEOTIDE SEQUENCE</scope>
    <source>
        <strain evidence="1">KCTC 12899</strain>
    </source>
</reference>
<comment type="caution">
    <text evidence="1">The sequence shown here is derived from an EMBL/GenBank/DDBJ whole genome shotgun (WGS) entry which is preliminary data.</text>
</comment>
<gene>
    <name evidence="1" type="ORF">J3U88_04845</name>
</gene>
<keyword evidence="2" id="KW-1185">Reference proteome</keyword>
<proteinExistence type="predicted"/>
<organism evidence="1 2">
    <name type="scientific">Acanthopleuribacter pedis</name>
    <dbReference type="NCBI Taxonomy" id="442870"/>
    <lineage>
        <taxon>Bacteria</taxon>
        <taxon>Pseudomonadati</taxon>
        <taxon>Acidobacteriota</taxon>
        <taxon>Holophagae</taxon>
        <taxon>Acanthopleuribacterales</taxon>
        <taxon>Acanthopleuribacteraceae</taxon>
        <taxon>Acanthopleuribacter</taxon>
    </lineage>
</organism>
<name>A0A8J7Q6R3_9BACT</name>
<dbReference type="Proteomes" id="UP000664417">
    <property type="component" value="Unassembled WGS sequence"/>
</dbReference>
<evidence type="ECO:0008006" key="3">
    <source>
        <dbReference type="Google" id="ProtNLM"/>
    </source>
</evidence>
<dbReference type="Pfam" id="PF12974">
    <property type="entry name" value="Phosphonate-bd"/>
    <property type="match status" value="1"/>
</dbReference>
<evidence type="ECO:0000313" key="2">
    <source>
        <dbReference type="Proteomes" id="UP000664417"/>
    </source>
</evidence>
<protein>
    <recommendedName>
        <fullName evidence="3">Phosphate/phosphite/phosphonate ABC transporter substrate-binding protein</fullName>
    </recommendedName>
</protein>
<dbReference type="EMBL" id="JAFREP010000003">
    <property type="protein sequence ID" value="MBO1317779.1"/>
    <property type="molecule type" value="Genomic_DNA"/>
</dbReference>
<dbReference type="AlphaFoldDB" id="A0A8J7Q6R3"/>
<accession>A0A8J7Q6R3</accession>
<evidence type="ECO:0000313" key="1">
    <source>
        <dbReference type="EMBL" id="MBO1317779.1"/>
    </source>
</evidence>